<gene>
    <name evidence="1" type="ORF">MUN88_17140</name>
</gene>
<name>A0ABY4EU62_9BACI</name>
<sequence>MNYVDDILGDETIDINGQTYTKKEIEEMVYQTVKDIWNQIKSLFQQVAEYCVNAIKSFIEYVSNINFVGIKRELKRDELEYYESISDGKSNNWRKLHGLHIKRKLP</sequence>
<protein>
    <submittedName>
        <fullName evidence="1">Uncharacterized protein</fullName>
    </submittedName>
</protein>
<keyword evidence="2" id="KW-1185">Reference proteome</keyword>
<organism evidence="1 2">
    <name type="scientific">Gracilibacillus caseinilyticus</name>
    <dbReference type="NCBI Taxonomy" id="2932256"/>
    <lineage>
        <taxon>Bacteria</taxon>
        <taxon>Bacillati</taxon>
        <taxon>Bacillota</taxon>
        <taxon>Bacilli</taxon>
        <taxon>Bacillales</taxon>
        <taxon>Bacillaceae</taxon>
        <taxon>Gracilibacillus</taxon>
    </lineage>
</organism>
<dbReference type="Proteomes" id="UP000831782">
    <property type="component" value="Chromosome"/>
</dbReference>
<reference evidence="1 2" key="1">
    <citation type="submission" date="2022-04" db="EMBL/GenBank/DDBJ databases">
        <title>Gracilibacillus sp. isolated from saltern.</title>
        <authorList>
            <person name="Won M."/>
            <person name="Lee C.-M."/>
            <person name="Woen H.-Y."/>
            <person name="Kwon S.-W."/>
        </authorList>
    </citation>
    <scope>NUCLEOTIDE SEQUENCE [LARGE SCALE GENOMIC DNA]</scope>
    <source>
        <strain evidence="1 2">SSWR10-1</strain>
    </source>
</reference>
<accession>A0ABY4EU62</accession>
<proteinExistence type="predicted"/>
<dbReference type="EMBL" id="CP095072">
    <property type="protein sequence ID" value="UOQ47758.1"/>
    <property type="molecule type" value="Genomic_DNA"/>
</dbReference>
<evidence type="ECO:0000313" key="2">
    <source>
        <dbReference type="Proteomes" id="UP000831782"/>
    </source>
</evidence>
<evidence type="ECO:0000313" key="1">
    <source>
        <dbReference type="EMBL" id="UOQ47758.1"/>
    </source>
</evidence>
<dbReference type="RefSeq" id="WP_244717212.1">
    <property type="nucleotide sequence ID" value="NZ_CP095072.1"/>
</dbReference>